<protein>
    <recommendedName>
        <fullName evidence="4">Peptidase C14</fullName>
    </recommendedName>
</protein>
<dbReference type="EMBL" id="JBHUKU010000014">
    <property type="protein sequence ID" value="MFD2462056.1"/>
    <property type="molecule type" value="Genomic_DNA"/>
</dbReference>
<sequence length="726" mass="76692">MISAESSSPAPSRRALLAGMAGAGGMLVAGTALAPAANADPAGKPREPVHALGTVKELLDLDGKWLQNGALASVAGYFNPGDGGGGLLRWDAASATSANGGTVLAPAGATTGRWLAVHNGVFDFRRFGIFDAKVNADAALDAMVNDPAVSRVEAHTDLNFVKRHTFGRSTIELDFGGHTITAKGIEPNTHDNPFGAVLYFRGQTTGNAITFTAPEPIAELSDVFPVADSGAFTVGDWYAVEVNPVGGKYERELQKLFQITQIVDRTHIRVGYQNGWPFAAGRTFTWTRTSPVTNVRVTDMNFVGVGGDELSGAHPLAFEYAVRCDVSRVHGTATFWPVIMRRWNTHFRTRDCSLVNPPNVEYGGAGYLTQQIYCLYGHVEDCHTSNARHLNDWTASAYCYVTNCHGDGDDQGPFVTHGQYEHDLVYTGCSGLMTFANSGAAWGSSAKRITVRRHVCSWFVARVKVTDLTLEDVQVIGKPGLQGSGMIWVNADGVQLRGCQASDTFIVSQSSNRSGRPNVISGCAIPARPTTQVVYPGQQGSEIVQGNVSAPLHFDRCAFTGMDGNAFNGTGELRFTDCVFTGAPESRPVTVAGDLAITGGSQTNVGFVLTAARDQRLCVGGGATVSGTNAGKAFFARANGKGVVTWSLADYRSGTADAGTAHVRIEGGVNRYQAGGVTFTGGAITLAESAFAGDSYLLHTGNVESGVHRTAPPAGPRVRVSDNLGL</sequence>
<reference evidence="3" key="1">
    <citation type="journal article" date="2019" name="Int. J. Syst. Evol. Microbiol.">
        <title>The Global Catalogue of Microorganisms (GCM) 10K type strain sequencing project: providing services to taxonomists for standard genome sequencing and annotation.</title>
        <authorList>
            <consortium name="The Broad Institute Genomics Platform"/>
            <consortium name="The Broad Institute Genome Sequencing Center for Infectious Disease"/>
            <person name="Wu L."/>
            <person name="Ma J."/>
        </authorList>
    </citation>
    <scope>NUCLEOTIDE SEQUENCE [LARGE SCALE GENOMIC DNA]</scope>
    <source>
        <strain evidence="3">CGMCC 4.7643</strain>
    </source>
</reference>
<evidence type="ECO:0000313" key="2">
    <source>
        <dbReference type="EMBL" id="MFD2462056.1"/>
    </source>
</evidence>
<dbReference type="InterPro" id="IPR006311">
    <property type="entry name" value="TAT_signal"/>
</dbReference>
<comment type="caution">
    <text evidence="2">The sequence shown here is derived from an EMBL/GenBank/DDBJ whole genome shotgun (WGS) entry which is preliminary data.</text>
</comment>
<feature type="region of interest" description="Disordered" evidence="1">
    <location>
        <begin position="707"/>
        <end position="726"/>
    </location>
</feature>
<keyword evidence="3" id="KW-1185">Reference proteome</keyword>
<name>A0ABW5GMG4_9PSEU</name>
<gene>
    <name evidence="2" type="ORF">ACFSYJ_25845</name>
</gene>
<evidence type="ECO:0000313" key="3">
    <source>
        <dbReference type="Proteomes" id="UP001597419"/>
    </source>
</evidence>
<proteinExistence type="predicted"/>
<evidence type="ECO:0008006" key="4">
    <source>
        <dbReference type="Google" id="ProtNLM"/>
    </source>
</evidence>
<accession>A0ABW5GMG4</accession>
<dbReference type="Proteomes" id="UP001597419">
    <property type="component" value="Unassembled WGS sequence"/>
</dbReference>
<dbReference type="PROSITE" id="PS51318">
    <property type="entry name" value="TAT"/>
    <property type="match status" value="1"/>
</dbReference>
<dbReference type="RefSeq" id="WP_345391444.1">
    <property type="nucleotide sequence ID" value="NZ_BAABHG010000004.1"/>
</dbReference>
<evidence type="ECO:0000256" key="1">
    <source>
        <dbReference type="SAM" id="MobiDB-lite"/>
    </source>
</evidence>
<organism evidence="2 3">
    <name type="scientific">Amycolatopsis samaneae</name>
    <dbReference type="NCBI Taxonomy" id="664691"/>
    <lineage>
        <taxon>Bacteria</taxon>
        <taxon>Bacillati</taxon>
        <taxon>Actinomycetota</taxon>
        <taxon>Actinomycetes</taxon>
        <taxon>Pseudonocardiales</taxon>
        <taxon>Pseudonocardiaceae</taxon>
        <taxon>Amycolatopsis</taxon>
    </lineage>
</organism>